<sequence>MTDVPDVIALQIGLPGTQELVIVFLILIMLAAPILLVVGLVVLLLRWLSGDDETDERVAELEREVERLRHQQSSAESDTDDERRDRSNEAARS</sequence>
<organism evidence="3 4">
    <name type="scientific">Halomicrobium mukohataei</name>
    <dbReference type="NCBI Taxonomy" id="57705"/>
    <lineage>
        <taxon>Archaea</taxon>
        <taxon>Methanobacteriati</taxon>
        <taxon>Methanobacteriota</taxon>
        <taxon>Stenosarchaea group</taxon>
        <taxon>Halobacteria</taxon>
        <taxon>Halobacteriales</taxon>
        <taxon>Haloarculaceae</taxon>
        <taxon>Halomicrobium</taxon>
    </lineage>
</organism>
<keyword evidence="2" id="KW-0812">Transmembrane</keyword>
<comment type="caution">
    <text evidence="3">The sequence shown here is derived from an EMBL/GenBank/DDBJ whole genome shotgun (WGS) entry which is preliminary data.</text>
</comment>
<keyword evidence="2" id="KW-1133">Transmembrane helix</keyword>
<gene>
    <name evidence="3" type="ORF">GOC74_16300</name>
</gene>
<evidence type="ECO:0000313" key="4">
    <source>
        <dbReference type="Proteomes" id="UP000608662"/>
    </source>
</evidence>
<feature type="compositionally biased region" description="Basic and acidic residues" evidence="1">
    <location>
        <begin position="81"/>
        <end position="93"/>
    </location>
</feature>
<protein>
    <submittedName>
        <fullName evidence="3">Preprotein translocase subunit TatA</fullName>
    </submittedName>
</protein>
<proteinExistence type="predicted"/>
<dbReference type="EMBL" id="WOYG01000001">
    <property type="protein sequence ID" value="NLV11491.1"/>
    <property type="molecule type" value="Genomic_DNA"/>
</dbReference>
<evidence type="ECO:0000313" key="3">
    <source>
        <dbReference type="EMBL" id="NLV11491.1"/>
    </source>
</evidence>
<dbReference type="Proteomes" id="UP000608662">
    <property type="component" value="Unassembled WGS sequence"/>
</dbReference>
<keyword evidence="2" id="KW-0472">Membrane</keyword>
<reference evidence="3" key="1">
    <citation type="submission" date="2019-12" db="EMBL/GenBank/DDBJ databases">
        <title>Whole-genome sequence of Halomicrobium mukohataei pws1.</title>
        <authorList>
            <person name="Verma D.K."/>
            <person name="Gopal K."/>
            <person name="Prasad E.S."/>
        </authorList>
    </citation>
    <scope>NUCLEOTIDE SEQUENCE</scope>
    <source>
        <strain evidence="3">Pws1</strain>
    </source>
</reference>
<evidence type="ECO:0000256" key="2">
    <source>
        <dbReference type="SAM" id="Phobius"/>
    </source>
</evidence>
<feature type="transmembrane region" description="Helical" evidence="2">
    <location>
        <begin position="20"/>
        <end position="45"/>
    </location>
</feature>
<accession>A0A847UJA9</accession>
<name>A0A847UJA9_9EURY</name>
<feature type="region of interest" description="Disordered" evidence="1">
    <location>
        <begin position="66"/>
        <end position="93"/>
    </location>
</feature>
<dbReference type="AlphaFoldDB" id="A0A847UJA9"/>
<evidence type="ECO:0000256" key="1">
    <source>
        <dbReference type="SAM" id="MobiDB-lite"/>
    </source>
</evidence>